<keyword evidence="5" id="KW-1185">Reference proteome</keyword>
<reference evidence="4 5" key="1">
    <citation type="journal article" date="2021" name="Microorganisms">
        <title>Acidisoma silvae sp. nov. and Acidisomacellulosilytica sp. nov., Two Acidophilic Bacteria Isolated from Decaying Wood, Hydrolyzing Cellulose and Producing Poly-3-hydroxybutyrate.</title>
        <authorList>
            <person name="Mieszkin S."/>
            <person name="Pouder E."/>
            <person name="Uroz S."/>
            <person name="Simon-Colin C."/>
            <person name="Alain K."/>
        </authorList>
    </citation>
    <scope>NUCLEOTIDE SEQUENCE [LARGE SCALE GENOMIC DNA]</scope>
    <source>
        <strain evidence="4 5">HW T5.17</strain>
    </source>
</reference>
<dbReference type="PANTHER" id="PTHR44019">
    <property type="entry name" value="WD REPEAT-CONTAINING PROTEIN 55"/>
    <property type="match status" value="1"/>
</dbReference>
<evidence type="ECO:0000313" key="4">
    <source>
        <dbReference type="EMBL" id="MCB8882963.1"/>
    </source>
</evidence>
<dbReference type="AlphaFoldDB" id="A0A964E6F0"/>
<evidence type="ECO:0000259" key="3">
    <source>
        <dbReference type="Pfam" id="PF12894"/>
    </source>
</evidence>
<organism evidence="4 5">
    <name type="scientific">Acidisoma cellulosilyticum</name>
    <dbReference type="NCBI Taxonomy" id="2802395"/>
    <lineage>
        <taxon>Bacteria</taxon>
        <taxon>Pseudomonadati</taxon>
        <taxon>Pseudomonadota</taxon>
        <taxon>Alphaproteobacteria</taxon>
        <taxon>Acetobacterales</taxon>
        <taxon>Acidocellaceae</taxon>
        <taxon>Acidisoma</taxon>
    </lineage>
</organism>
<dbReference type="RefSeq" id="WP_227309621.1">
    <property type="nucleotide sequence ID" value="NZ_JAESVA010000010.1"/>
</dbReference>
<dbReference type="InterPro" id="IPR024977">
    <property type="entry name" value="Apc4-like_WD40_dom"/>
</dbReference>
<dbReference type="Gene3D" id="2.130.10.10">
    <property type="entry name" value="YVTN repeat-like/Quinoprotein amine dehydrogenase"/>
    <property type="match status" value="3"/>
</dbReference>
<comment type="caution">
    <text evidence="4">The sequence shown here is derived from an EMBL/GenBank/DDBJ whole genome shotgun (WGS) entry which is preliminary data.</text>
</comment>
<dbReference type="PANTHER" id="PTHR44019:SF8">
    <property type="entry name" value="POC1 CENTRIOLAR PROTEIN HOMOLOG"/>
    <property type="match status" value="1"/>
</dbReference>
<proteinExistence type="predicted"/>
<dbReference type="SUPFAM" id="SSF50978">
    <property type="entry name" value="WD40 repeat-like"/>
    <property type="match status" value="1"/>
</dbReference>
<name>A0A964E6F0_9PROT</name>
<gene>
    <name evidence="4" type="ORF">ACELLULO517_22135</name>
</gene>
<sequence>MSLAETGVLTPPGIETVVDAGITGAVFSQSGLLAVSLGDGGVQLIDPAGGVQTVPAHDGAVLCLVLDIDGRSFLTGGDDGRLVRTTEDAGTSEIMRTPGRQIDVVAVSRLGKARAVAVGREVRLIDGSGNVRASSSDHPSTVSALAFNPKGKRLAAAHYGGVTLWWSATLGQTPSRLTWRGSHIGVSWSPDGTHVMTAMQERELHGWRVADGSDLAMRGYAAKARSVDWLAKPPTLVTSGADCVVAWPFSGSGPQGKPPIEVGQGIGQLVTQVAIHPVRPLVAAGFDDGRVAICELTADRESRAIRVRAADGSKVSALAWSQDGARLAAGTDSGALSIFDLTKASSQ</sequence>
<dbReference type="InterPro" id="IPR050505">
    <property type="entry name" value="WDR55/POC1"/>
</dbReference>
<dbReference type="InterPro" id="IPR001680">
    <property type="entry name" value="WD40_rpt"/>
</dbReference>
<dbReference type="InterPro" id="IPR036322">
    <property type="entry name" value="WD40_repeat_dom_sf"/>
</dbReference>
<dbReference type="Pfam" id="PF12894">
    <property type="entry name" value="ANAPC4_WD40"/>
    <property type="match status" value="1"/>
</dbReference>
<dbReference type="EMBL" id="JAESVA010000010">
    <property type="protein sequence ID" value="MCB8882963.1"/>
    <property type="molecule type" value="Genomic_DNA"/>
</dbReference>
<dbReference type="SMART" id="SM00320">
    <property type="entry name" value="WD40"/>
    <property type="match status" value="6"/>
</dbReference>
<dbReference type="Proteomes" id="UP000721844">
    <property type="component" value="Unassembled WGS sequence"/>
</dbReference>
<dbReference type="Pfam" id="PF00400">
    <property type="entry name" value="WD40"/>
    <property type="match status" value="2"/>
</dbReference>
<feature type="domain" description="Anaphase-promoting complex subunit 4-like WD40" evidence="3">
    <location>
        <begin position="279"/>
        <end position="344"/>
    </location>
</feature>
<evidence type="ECO:0000256" key="1">
    <source>
        <dbReference type="ARBA" id="ARBA00022574"/>
    </source>
</evidence>
<protein>
    <submittedName>
        <fullName evidence="4">WD40 repeat domain-containing protein</fullName>
    </submittedName>
</protein>
<accession>A0A964E6F0</accession>
<evidence type="ECO:0000256" key="2">
    <source>
        <dbReference type="ARBA" id="ARBA00022737"/>
    </source>
</evidence>
<keyword evidence="2" id="KW-0677">Repeat</keyword>
<dbReference type="InterPro" id="IPR015943">
    <property type="entry name" value="WD40/YVTN_repeat-like_dom_sf"/>
</dbReference>
<keyword evidence="1" id="KW-0853">WD repeat</keyword>
<evidence type="ECO:0000313" key="5">
    <source>
        <dbReference type="Proteomes" id="UP000721844"/>
    </source>
</evidence>